<dbReference type="Proteomes" id="UP000257597">
    <property type="component" value="Segment"/>
</dbReference>
<evidence type="ECO:0000313" key="2">
    <source>
        <dbReference type="Proteomes" id="UP000257597"/>
    </source>
</evidence>
<evidence type="ECO:0000313" key="1">
    <source>
        <dbReference type="EMBL" id="AXH70493.1"/>
    </source>
</evidence>
<proteinExistence type="predicted"/>
<dbReference type="InterPro" id="IPR023292">
    <property type="entry name" value="NTP_PyroPHydrolase-like_dom_sf"/>
</dbReference>
<dbReference type="EMBL" id="MH590603">
    <property type="protein sequence ID" value="AXH70493.1"/>
    <property type="molecule type" value="Genomic_DNA"/>
</dbReference>
<dbReference type="Gene3D" id="1.10.3420.10">
    <property type="entry name" value="putative ntp pyrophosphohydrolase like domain"/>
    <property type="match status" value="1"/>
</dbReference>
<reference evidence="2" key="1">
    <citation type="submission" date="2018-07" db="EMBL/GenBank/DDBJ databases">
        <authorList>
            <person name="Quirk P.G."/>
            <person name="Krulwich T.A."/>
        </authorList>
    </citation>
    <scope>NUCLEOTIDE SEQUENCE [LARGE SCALE GENOMIC DNA]</scope>
</reference>
<dbReference type="RefSeq" id="YP_009807220.1">
    <property type="nucleotide sequence ID" value="NC_048021.1"/>
</dbReference>
<dbReference type="Pfam" id="PF01503">
    <property type="entry name" value="PRA-PH"/>
    <property type="match status" value="1"/>
</dbReference>
<dbReference type="GeneID" id="54998096"/>
<organism evidence="1 2">
    <name type="scientific">Gordonia phage Daredevil</name>
    <dbReference type="NCBI Taxonomy" id="2283286"/>
    <lineage>
        <taxon>Viruses</taxon>
        <taxon>Duplodnaviria</taxon>
        <taxon>Heunggongvirae</taxon>
        <taxon>Uroviricota</taxon>
        <taxon>Caudoviricetes</taxon>
        <taxon>Daredevilvirus</taxon>
        <taxon>Daredevilvirus daredevil</taxon>
    </lineage>
</organism>
<dbReference type="KEGG" id="vg:54998096"/>
<keyword evidence="2" id="KW-1185">Reference proteome</keyword>
<dbReference type="CDD" id="cd11530">
    <property type="entry name" value="NTP-PPase_DR2231_like"/>
    <property type="match status" value="1"/>
</dbReference>
<accession>A0A345MIW2</accession>
<sequence>MSVFTDVAAFHAAADLERPSVPTVPGPRFGSVALSQVQAMVKSLGLARRLSKELSLVNGDDVALRRIRLMVEELTETVVAILEGDVVGTTDGLTDLQYVTAGSAVDFGIDLDWAHRIVHDANMAKRNPATGKFDKDPANKIIKPEGWVGPEDKLIDMLISSGWEV</sequence>
<dbReference type="InterPro" id="IPR033653">
    <property type="entry name" value="NTP-PPase_DR2231-like"/>
</dbReference>
<name>A0A345MIW2_9CAUD</name>
<gene>
    <name evidence="1" type="primary">106</name>
    <name evidence="1" type="ORF">SEA_DAREDEVIL_106</name>
</gene>
<dbReference type="InterPro" id="IPR021130">
    <property type="entry name" value="PRib-ATP_PPHydrolase-like"/>
</dbReference>
<evidence type="ECO:0008006" key="3">
    <source>
        <dbReference type="Google" id="ProtNLM"/>
    </source>
</evidence>
<protein>
    <recommendedName>
        <fullName evidence="3">MazG-like nucleotide pyrophosphohydrolase</fullName>
    </recommendedName>
</protein>